<reference evidence="2" key="1">
    <citation type="journal article" date="2023" name="Nat. Plants">
        <title>Single-cell RNA sequencing provides a high-resolution roadmap for understanding the multicellular compartmentation of specialized metabolism.</title>
        <authorList>
            <person name="Sun S."/>
            <person name="Shen X."/>
            <person name="Li Y."/>
            <person name="Li Y."/>
            <person name="Wang S."/>
            <person name="Li R."/>
            <person name="Zhang H."/>
            <person name="Shen G."/>
            <person name="Guo B."/>
            <person name="Wei J."/>
            <person name="Xu J."/>
            <person name="St-Pierre B."/>
            <person name="Chen S."/>
            <person name="Sun C."/>
        </authorList>
    </citation>
    <scope>NUCLEOTIDE SEQUENCE [LARGE SCALE GENOMIC DNA]</scope>
</reference>
<dbReference type="EMBL" id="CM044707">
    <property type="protein sequence ID" value="KAI5654407.1"/>
    <property type="molecule type" value="Genomic_DNA"/>
</dbReference>
<sequence length="135" mass="14765">MARGRKRKYDDKASTSIEHIWTPTPSTPTLLLAPLLLPPLPPPPPSQSPTSHSTQTQLTLLTIEQMGTMTISIFESRQSNQSYHLGEVHQAILYIESGLAEGPRFVVGGSFRKMCMRPSITYLKGSGSIGGQVKC</sequence>
<evidence type="ECO:0000313" key="1">
    <source>
        <dbReference type="EMBL" id="KAI5654407.1"/>
    </source>
</evidence>
<comment type="caution">
    <text evidence="1">The sequence shown here is derived from an EMBL/GenBank/DDBJ whole genome shotgun (WGS) entry which is preliminary data.</text>
</comment>
<gene>
    <name evidence="1" type="ORF">M9H77_31594</name>
</gene>
<organism evidence="1 2">
    <name type="scientific">Catharanthus roseus</name>
    <name type="common">Madagascar periwinkle</name>
    <name type="synonym">Vinca rosea</name>
    <dbReference type="NCBI Taxonomy" id="4058"/>
    <lineage>
        <taxon>Eukaryota</taxon>
        <taxon>Viridiplantae</taxon>
        <taxon>Streptophyta</taxon>
        <taxon>Embryophyta</taxon>
        <taxon>Tracheophyta</taxon>
        <taxon>Spermatophyta</taxon>
        <taxon>Magnoliopsida</taxon>
        <taxon>eudicotyledons</taxon>
        <taxon>Gunneridae</taxon>
        <taxon>Pentapetalae</taxon>
        <taxon>asterids</taxon>
        <taxon>lamiids</taxon>
        <taxon>Gentianales</taxon>
        <taxon>Apocynaceae</taxon>
        <taxon>Rauvolfioideae</taxon>
        <taxon>Vinceae</taxon>
        <taxon>Catharanthinae</taxon>
        <taxon>Catharanthus</taxon>
    </lineage>
</organism>
<proteinExistence type="predicted"/>
<name>A0ACC0A379_CATRO</name>
<keyword evidence="2" id="KW-1185">Reference proteome</keyword>
<protein>
    <submittedName>
        <fullName evidence="1">Uncharacterized protein</fullName>
    </submittedName>
</protein>
<evidence type="ECO:0000313" key="2">
    <source>
        <dbReference type="Proteomes" id="UP001060085"/>
    </source>
</evidence>
<dbReference type="Proteomes" id="UP001060085">
    <property type="component" value="Linkage Group LG07"/>
</dbReference>
<accession>A0ACC0A379</accession>